<feature type="transmembrane region" description="Helical" evidence="1">
    <location>
        <begin position="194"/>
        <end position="217"/>
    </location>
</feature>
<organism evidence="2 3">
    <name type="scientific">Paludibaculum fermentans</name>
    <dbReference type="NCBI Taxonomy" id="1473598"/>
    <lineage>
        <taxon>Bacteria</taxon>
        <taxon>Pseudomonadati</taxon>
        <taxon>Acidobacteriota</taxon>
        <taxon>Terriglobia</taxon>
        <taxon>Bryobacterales</taxon>
        <taxon>Bryobacteraceae</taxon>
        <taxon>Paludibaculum</taxon>
    </lineage>
</organism>
<keyword evidence="1" id="KW-0812">Transmembrane</keyword>
<sequence length="336" mass="36262">MAGLTGLIAALGRSAQRSFGRFGSVTHNNLFAVILILMAEEPLDRPSSTAIFYLVIGALAALPLAGDMARRIPEARMALWPLTAWQRAAVFAVNLLLNPMLPLAVMFAVLSRHPAVGTGLFSVGILAPIALGAFRIWKNPPRLLRLVPSLPGRLGGLVQNRLRELLQTLDLWFAALLSLGGCLYRILYPHPDPMAAVVIGGLIVILLSTAAQATSAFDAESAIARRLLLPLTGRDVLLARDMAWFVVLLVLTSPYGWHRTAAAGFLVLAAGHRTVLSPPTEQTRWQFAAGQLIPTGLFQIFAVILAVSTTNQYGPLVTVATAAIWWASLQWYGRHS</sequence>
<keyword evidence="1" id="KW-1133">Transmembrane helix</keyword>
<proteinExistence type="predicted"/>
<evidence type="ECO:0000313" key="2">
    <source>
        <dbReference type="EMBL" id="QOY90889.1"/>
    </source>
</evidence>
<gene>
    <name evidence="2" type="ORF">IRI77_13365</name>
</gene>
<feature type="transmembrane region" description="Helical" evidence="1">
    <location>
        <begin position="288"/>
        <end position="307"/>
    </location>
</feature>
<dbReference type="AlphaFoldDB" id="A0A7S7NW64"/>
<feature type="transmembrane region" description="Helical" evidence="1">
    <location>
        <begin position="89"/>
        <end position="110"/>
    </location>
</feature>
<evidence type="ECO:0000313" key="3">
    <source>
        <dbReference type="Proteomes" id="UP000593892"/>
    </source>
</evidence>
<dbReference type="Proteomes" id="UP000593892">
    <property type="component" value="Chromosome"/>
</dbReference>
<feature type="transmembrane region" description="Helical" evidence="1">
    <location>
        <begin position="237"/>
        <end position="255"/>
    </location>
</feature>
<keyword evidence="3" id="KW-1185">Reference proteome</keyword>
<dbReference type="RefSeq" id="WP_194452546.1">
    <property type="nucleotide sequence ID" value="NZ_CP063849.1"/>
</dbReference>
<protein>
    <submittedName>
        <fullName evidence="2">Uncharacterized protein</fullName>
    </submittedName>
</protein>
<reference evidence="2 3" key="1">
    <citation type="submission" date="2020-10" db="EMBL/GenBank/DDBJ databases">
        <title>Complete genome sequence of Paludibaculum fermentans P105T, a facultatively anaerobic acidobacterium capable of dissimilatory Fe(III) reduction.</title>
        <authorList>
            <person name="Dedysh S.N."/>
            <person name="Beletsky A.V."/>
            <person name="Kulichevskaya I.S."/>
            <person name="Mardanov A.V."/>
            <person name="Ravin N.V."/>
        </authorList>
    </citation>
    <scope>NUCLEOTIDE SEQUENCE [LARGE SCALE GENOMIC DNA]</scope>
    <source>
        <strain evidence="2 3">P105</strain>
    </source>
</reference>
<evidence type="ECO:0000256" key="1">
    <source>
        <dbReference type="SAM" id="Phobius"/>
    </source>
</evidence>
<dbReference type="EMBL" id="CP063849">
    <property type="protein sequence ID" value="QOY90889.1"/>
    <property type="molecule type" value="Genomic_DNA"/>
</dbReference>
<feature type="transmembrane region" description="Helical" evidence="1">
    <location>
        <begin position="116"/>
        <end position="137"/>
    </location>
</feature>
<keyword evidence="1" id="KW-0472">Membrane</keyword>
<feature type="transmembrane region" description="Helical" evidence="1">
    <location>
        <begin position="313"/>
        <end position="332"/>
    </location>
</feature>
<feature type="transmembrane region" description="Helical" evidence="1">
    <location>
        <begin position="50"/>
        <end position="69"/>
    </location>
</feature>
<name>A0A7S7NW64_PALFE</name>
<dbReference type="KEGG" id="pfer:IRI77_13365"/>
<feature type="transmembrane region" description="Helical" evidence="1">
    <location>
        <begin position="169"/>
        <end position="188"/>
    </location>
</feature>
<accession>A0A7S7NW64</accession>